<name>A0A0L6V9D9_9BASI</name>
<evidence type="ECO:0000313" key="3">
    <source>
        <dbReference type="Proteomes" id="UP000037035"/>
    </source>
</evidence>
<keyword evidence="3" id="KW-1185">Reference proteome</keyword>
<dbReference type="AlphaFoldDB" id="A0A0L6V9D9"/>
<feature type="compositionally biased region" description="Polar residues" evidence="1">
    <location>
        <begin position="41"/>
        <end position="50"/>
    </location>
</feature>
<evidence type="ECO:0000256" key="1">
    <source>
        <dbReference type="SAM" id="MobiDB-lite"/>
    </source>
</evidence>
<accession>A0A0L6V9D9</accession>
<dbReference type="EMBL" id="LAVV01007026">
    <property type="protein sequence ID" value="KNZ57391.1"/>
    <property type="molecule type" value="Genomic_DNA"/>
</dbReference>
<gene>
    <name evidence="2" type="ORF">VP01_2170g2</name>
</gene>
<dbReference type="Proteomes" id="UP000037035">
    <property type="component" value="Unassembled WGS sequence"/>
</dbReference>
<evidence type="ECO:0000313" key="2">
    <source>
        <dbReference type="EMBL" id="KNZ57391.1"/>
    </source>
</evidence>
<feature type="region of interest" description="Disordered" evidence="1">
    <location>
        <begin position="31"/>
        <end position="50"/>
    </location>
</feature>
<organism evidence="2 3">
    <name type="scientific">Puccinia sorghi</name>
    <dbReference type="NCBI Taxonomy" id="27349"/>
    <lineage>
        <taxon>Eukaryota</taxon>
        <taxon>Fungi</taxon>
        <taxon>Dikarya</taxon>
        <taxon>Basidiomycota</taxon>
        <taxon>Pucciniomycotina</taxon>
        <taxon>Pucciniomycetes</taxon>
        <taxon>Pucciniales</taxon>
        <taxon>Pucciniaceae</taxon>
        <taxon>Puccinia</taxon>
    </lineage>
</organism>
<reference evidence="2 3" key="1">
    <citation type="submission" date="2015-08" db="EMBL/GenBank/DDBJ databases">
        <title>Next Generation Sequencing and Analysis of the Genome of Puccinia sorghi L Schw, the Causal Agent of Maize Common Rust.</title>
        <authorList>
            <person name="Rochi L."/>
            <person name="Burguener G."/>
            <person name="Darino M."/>
            <person name="Turjanski A."/>
            <person name="Kreff E."/>
            <person name="Dieguez M.J."/>
            <person name="Sacco F."/>
        </authorList>
    </citation>
    <scope>NUCLEOTIDE SEQUENCE [LARGE SCALE GENOMIC DNA]</scope>
    <source>
        <strain evidence="2 3">RO10H11247</strain>
    </source>
</reference>
<comment type="caution">
    <text evidence="2">The sequence shown here is derived from an EMBL/GenBank/DDBJ whole genome shotgun (WGS) entry which is preliminary data.</text>
</comment>
<dbReference type="VEuPathDB" id="FungiDB:VP01_2170g2"/>
<sequence>MAQAFFSTSRRAWLKTCGGLDALHPSATLSNQSEEFHTQHLPPQSSRPKKTNLTTLIRSGFSRQEDMALVPHLRKRIALAAKVCLAYLRFMINHHRIQTRNSPDIKSPGLWDVIDQNLEARHNHSSVPLCKAIDDVVDIHSLFPGCCVQRVVRVRNTQTARWLFGGSREPDWEAKSTLSVRIWSRLKIA</sequence>
<proteinExistence type="predicted"/>
<protein>
    <submittedName>
        <fullName evidence="2">Uncharacterized protein</fullName>
    </submittedName>
</protein>